<feature type="transmembrane region" description="Helical" evidence="2">
    <location>
        <begin position="454"/>
        <end position="478"/>
    </location>
</feature>
<proteinExistence type="predicted"/>
<reference evidence="3 4" key="1">
    <citation type="submission" date="2020-06" db="EMBL/GenBank/DDBJ databases">
        <title>Sulfitobacter algicola sp. nov., isolated from green algae.</title>
        <authorList>
            <person name="Wang C."/>
        </authorList>
    </citation>
    <scope>NUCLEOTIDE SEQUENCE [LARGE SCALE GENOMIC DNA]</scope>
    <source>
        <strain evidence="3 4">1151</strain>
    </source>
</reference>
<dbReference type="InterPro" id="IPR058114">
    <property type="entry name" value="RcgA-like"/>
</dbReference>
<dbReference type="Proteomes" id="UP000777935">
    <property type="component" value="Unassembled WGS sequence"/>
</dbReference>
<organism evidence="3 4">
    <name type="scientific">Parasulfitobacter algicola</name>
    <dbReference type="NCBI Taxonomy" id="2614809"/>
    <lineage>
        <taxon>Bacteria</taxon>
        <taxon>Pseudomonadati</taxon>
        <taxon>Pseudomonadota</taxon>
        <taxon>Alphaproteobacteria</taxon>
        <taxon>Rhodobacterales</taxon>
        <taxon>Roseobacteraceae</taxon>
        <taxon>Parasulfitobacter</taxon>
    </lineage>
</organism>
<feature type="transmembrane region" description="Helical" evidence="2">
    <location>
        <begin position="219"/>
        <end position="240"/>
    </location>
</feature>
<evidence type="ECO:0000256" key="2">
    <source>
        <dbReference type="SAM" id="Phobius"/>
    </source>
</evidence>
<dbReference type="RefSeq" id="WP_174139940.1">
    <property type="nucleotide sequence ID" value="NZ_JABUFE010000019.1"/>
</dbReference>
<keyword evidence="2" id="KW-0812">Transmembrane</keyword>
<name>A0ABX2J0V8_9RHOB</name>
<feature type="transmembrane region" description="Helical" evidence="2">
    <location>
        <begin position="275"/>
        <end position="295"/>
    </location>
</feature>
<evidence type="ECO:0000313" key="3">
    <source>
        <dbReference type="EMBL" id="NSX56788.1"/>
    </source>
</evidence>
<gene>
    <name evidence="3" type="ORF">HRQ87_18555</name>
</gene>
<evidence type="ECO:0000256" key="1">
    <source>
        <dbReference type="SAM" id="MobiDB-lite"/>
    </source>
</evidence>
<feature type="region of interest" description="Disordered" evidence="1">
    <location>
        <begin position="113"/>
        <end position="153"/>
    </location>
</feature>
<accession>A0ABX2J0V8</accession>
<comment type="caution">
    <text evidence="3">The sequence shown here is derived from an EMBL/GenBank/DDBJ whole genome shotgun (WGS) entry which is preliminary data.</text>
</comment>
<dbReference type="NCBIfam" id="NF047336">
    <property type="entry name" value="conj_memb_RcgA"/>
    <property type="match status" value="1"/>
</dbReference>
<feature type="transmembrane region" description="Helical" evidence="2">
    <location>
        <begin position="526"/>
        <end position="543"/>
    </location>
</feature>
<dbReference type="EMBL" id="JABUFE010000019">
    <property type="protein sequence ID" value="NSX56788.1"/>
    <property type="molecule type" value="Genomic_DNA"/>
</dbReference>
<feature type="transmembrane region" description="Helical" evidence="2">
    <location>
        <begin position="339"/>
        <end position="361"/>
    </location>
</feature>
<protein>
    <recommendedName>
        <fullName evidence="5">Transmembrane protein</fullName>
    </recommendedName>
</protein>
<feature type="transmembrane region" description="Helical" evidence="2">
    <location>
        <begin position="498"/>
        <end position="519"/>
    </location>
</feature>
<evidence type="ECO:0008006" key="5">
    <source>
        <dbReference type="Google" id="ProtNLM"/>
    </source>
</evidence>
<evidence type="ECO:0000313" key="4">
    <source>
        <dbReference type="Proteomes" id="UP000777935"/>
    </source>
</evidence>
<feature type="compositionally biased region" description="Basic residues" evidence="1">
    <location>
        <begin position="113"/>
        <end position="123"/>
    </location>
</feature>
<keyword evidence="4" id="KW-1185">Reference proteome</keyword>
<keyword evidence="2" id="KW-1133">Transmembrane helix</keyword>
<feature type="transmembrane region" description="Helical" evidence="2">
    <location>
        <begin position="177"/>
        <end position="199"/>
    </location>
</feature>
<keyword evidence="2" id="KW-0472">Membrane</keyword>
<sequence length="563" mass="63453">MIKNGKYFLLPQNNADGFKEIFSWIVAAGVGRPVGKDGFPDGPWTPDLLAKAISELESQDTGIELRTVQMWFQDNDRGISTDNIRALARIFGCDDPVGTGEWQKVLMAAQTRLRKERRTKRKQSKPDDQPTADEADSTRDAENSKTPNEPVNPIFESEQATGFKLARRSEVLFANQYPLMLPSVLWAGFTVLAFVTYVIGIENVTYNPVEGLNKQVGFLWAPSWNIAPVVIMPLLLTFVIKLMTFWKEQARPELLFANTGFDNSRKTWSQKIQSYSVLFWIIFILSFGVIFLLQWSGVHLRALLQGDTSNYMIDWNNVAILRPDIISIPEAIVVSLIAYFYYGMLMWFLFLGLLLLFIIVNDFHEICSAQKLQLSAKHNDKVYNAAMAIIRETFRCTVLIVLFCTFLRLQPTFLVSNGENILLWLIQDASASIGLRTSESFWLEQRAIPHTTSVLLLSLTCFVFFTCIVQIRSVLLRIPPPTAADAAVGKQQVHVTNALPRLSLLCMIGVIVLLVLNLLAIGRIQGFSLLLATSLLVGSYSIYDPMFGRFSRNKNDLEGSIVK</sequence>